<dbReference type="EMBL" id="VTER01000007">
    <property type="protein sequence ID" value="TYS46903.1"/>
    <property type="molecule type" value="Genomic_DNA"/>
</dbReference>
<dbReference type="AlphaFoldDB" id="A0A5D4R640"/>
<evidence type="ECO:0000313" key="3">
    <source>
        <dbReference type="Proteomes" id="UP000322139"/>
    </source>
</evidence>
<dbReference type="Proteomes" id="UP000322139">
    <property type="component" value="Unassembled WGS sequence"/>
</dbReference>
<dbReference type="Pfam" id="PF12730">
    <property type="entry name" value="ABC2_membrane_4"/>
    <property type="match status" value="1"/>
</dbReference>
<accession>A0A5D4R640</accession>
<dbReference type="PANTHER" id="PTHR37305:SF1">
    <property type="entry name" value="MEMBRANE PROTEIN"/>
    <property type="match status" value="1"/>
</dbReference>
<feature type="transmembrane region" description="Helical" evidence="1">
    <location>
        <begin position="137"/>
        <end position="159"/>
    </location>
</feature>
<feature type="transmembrane region" description="Helical" evidence="1">
    <location>
        <begin position="55"/>
        <end position="77"/>
    </location>
</feature>
<comment type="caution">
    <text evidence="2">The sequence shown here is derived from an EMBL/GenBank/DDBJ whole genome shotgun (WGS) entry which is preliminary data.</text>
</comment>
<evidence type="ECO:0000256" key="1">
    <source>
        <dbReference type="SAM" id="Phobius"/>
    </source>
</evidence>
<organism evidence="2 3">
    <name type="scientific">Bacillus infantis</name>
    <dbReference type="NCBI Taxonomy" id="324767"/>
    <lineage>
        <taxon>Bacteria</taxon>
        <taxon>Bacillati</taxon>
        <taxon>Bacillota</taxon>
        <taxon>Bacilli</taxon>
        <taxon>Bacillales</taxon>
        <taxon>Bacillaceae</taxon>
        <taxon>Bacillus</taxon>
    </lineage>
</organism>
<keyword evidence="1" id="KW-1133">Transmembrane helix</keyword>
<reference evidence="2 3" key="1">
    <citation type="submission" date="2019-08" db="EMBL/GenBank/DDBJ databases">
        <title>Bacillus genomes from the desert of Cuatro Cienegas, Coahuila.</title>
        <authorList>
            <person name="Olmedo-Alvarez G."/>
        </authorList>
    </citation>
    <scope>NUCLEOTIDE SEQUENCE [LARGE SCALE GENOMIC DNA]</scope>
    <source>
        <strain evidence="2 3">CH446_14T</strain>
    </source>
</reference>
<keyword evidence="1" id="KW-0812">Transmembrane</keyword>
<proteinExistence type="predicted"/>
<dbReference type="CDD" id="cd21809">
    <property type="entry name" value="ABC-2_lan_permease-like"/>
    <property type="match status" value="1"/>
</dbReference>
<dbReference type="RefSeq" id="WP_148975635.1">
    <property type="nucleotide sequence ID" value="NZ_VTER01000007.1"/>
</dbReference>
<dbReference type="PANTHER" id="PTHR37305">
    <property type="entry name" value="INTEGRAL MEMBRANE PROTEIN-RELATED"/>
    <property type="match status" value="1"/>
</dbReference>
<gene>
    <name evidence="2" type="ORF">FZD51_15680</name>
</gene>
<evidence type="ECO:0000313" key="2">
    <source>
        <dbReference type="EMBL" id="TYS46903.1"/>
    </source>
</evidence>
<name>A0A5D4R640_9BACI</name>
<feature type="transmembrane region" description="Helical" evidence="1">
    <location>
        <begin position="220"/>
        <end position="239"/>
    </location>
</feature>
<keyword evidence="1" id="KW-0472">Membrane</keyword>
<protein>
    <submittedName>
        <fullName evidence="2">ABC transporter permease subunit</fullName>
    </submittedName>
</protein>
<sequence length="244" mass="26982">MFNLLSSEWLKLRKSSVWLLIFISPLLASLAGFAEADVPGMEGELQWLYTLSSMAFVHALLFLPLLTGVFSAFVCRYEHLGGGWKQLLSLPVSRRNVYIVKFSLVMGLIAVSQLLFLGGLLLVAQLKGFDAPIPWKIILESIAGGWVACLPVAALQMFVSSAWSSFAAPLAINVVFTLPNILIANSETYGPFYPWAQPFLTMIPRMGEEFGALNASMETLFIVILGGFILFFLSGLTYFQRKEI</sequence>
<feature type="transmembrane region" description="Helical" evidence="1">
    <location>
        <begin position="98"/>
        <end position="125"/>
    </location>
</feature>
<feature type="transmembrane region" description="Helical" evidence="1">
    <location>
        <begin position="166"/>
        <end position="184"/>
    </location>
</feature>